<geneLocation type="plasmid" evidence="1 2">
    <name>unnamed2</name>
</geneLocation>
<proteinExistence type="predicted"/>
<name>A0A975QMI7_9ACTN</name>
<dbReference type="KEGG" id="nec:KGD82_27695"/>
<protein>
    <submittedName>
        <fullName evidence="1">Uncharacterized protein</fullName>
    </submittedName>
</protein>
<dbReference type="Proteomes" id="UP000682416">
    <property type="component" value="Plasmid unnamed2"/>
</dbReference>
<reference evidence="1" key="1">
    <citation type="submission" date="2021-05" db="EMBL/GenBank/DDBJ databases">
        <authorList>
            <person name="Kaiqin L."/>
            <person name="Jian G."/>
        </authorList>
    </citation>
    <scope>NUCLEOTIDE SEQUENCE</scope>
    <source>
        <strain evidence="1">HDS5</strain>
        <plasmid evidence="1">unnamed2</plasmid>
    </source>
</reference>
<keyword evidence="2" id="KW-1185">Reference proteome</keyword>
<sequence>MPDHKIEDLITLKEWAARCGYSHDYVVRVMPRYYPDFPAPERARLGASARGGGGGSNLYDPAKLAPFEPHGPDPVELDEEDLDKQVTLGGFAKLIGVNTGSVTQIKDDRPDTLPFTVDGQRHWYPRAKYHARDLLLMWNNRPGAGAGSDKRRPALPWHRPAT</sequence>
<dbReference type="EMBL" id="CP074403">
    <property type="protein sequence ID" value="QVJ03472.1"/>
    <property type="molecule type" value="Genomic_DNA"/>
</dbReference>
<evidence type="ECO:0000313" key="2">
    <source>
        <dbReference type="Proteomes" id="UP000682416"/>
    </source>
</evidence>
<evidence type="ECO:0000313" key="1">
    <source>
        <dbReference type="EMBL" id="QVJ03472.1"/>
    </source>
</evidence>
<keyword evidence="1" id="KW-0614">Plasmid</keyword>
<dbReference type="AlphaFoldDB" id="A0A975QMI7"/>
<gene>
    <name evidence="1" type="ORF">KGD82_27695</name>
</gene>
<organism evidence="1 2">
    <name type="scientific">Nocardiopsis eucommiae</name>
    <dbReference type="NCBI Taxonomy" id="2831970"/>
    <lineage>
        <taxon>Bacteria</taxon>
        <taxon>Bacillati</taxon>
        <taxon>Actinomycetota</taxon>
        <taxon>Actinomycetes</taxon>
        <taxon>Streptosporangiales</taxon>
        <taxon>Nocardiopsidaceae</taxon>
        <taxon>Nocardiopsis</taxon>
    </lineage>
</organism>
<accession>A0A975QMI7</accession>